<feature type="transmembrane region" description="Helical" evidence="6">
    <location>
        <begin position="546"/>
        <end position="570"/>
    </location>
</feature>
<feature type="transmembrane region" description="Helical" evidence="6">
    <location>
        <begin position="503"/>
        <end position="526"/>
    </location>
</feature>
<evidence type="ECO:0000256" key="4">
    <source>
        <dbReference type="ARBA" id="ARBA00022989"/>
    </source>
</evidence>
<keyword evidence="8" id="KW-1185">Reference proteome</keyword>
<evidence type="ECO:0000256" key="3">
    <source>
        <dbReference type="ARBA" id="ARBA00022692"/>
    </source>
</evidence>
<dbReference type="Pfam" id="PF03239">
    <property type="entry name" value="FTR1"/>
    <property type="match status" value="1"/>
</dbReference>
<proteinExistence type="inferred from homology"/>
<dbReference type="PANTHER" id="PTHR31632:SF2">
    <property type="entry name" value="PLASMA MEMBRANE IRON PERMEASE"/>
    <property type="match status" value="1"/>
</dbReference>
<sequence length="576" mass="63376">MGSLLALLAWRKEATLVKHSLNKLLVLLGLLALFWTYPVAAESYSDLYIKITDATTAVQNKNQTKAKELVAEIKTDFETKENHDSKAGKKVSKALDIKGDVTEEDLTSISSALLKFEKEQNPVDLDAEKEKLETRLETYFKNLQDAITAKDLAATRKTYSELNNAWTRNEAVVRDHSTAYYGKIETAISLLRSSIETEPTDFTSIQSSYDDLKGGIDDFIKGVPLDSTSTSLTLKDGIKLLEKALGQFQAGDDKTAAATMKKFITIWPTIEGDVSTTNPSLYTRVESETPVIMVKGKEKVYQDKLQALITDLSAIDTSASYNAFDAMLILLREGVEALLIVMALVTTLKAAKMRKGLKWVYGGAIAGVLASAVIAVILQVVFPAVTSGANREIIEGGVGIFAVAMMILIGIWLHSKSSVKQWNDFMDRQMKTVTATGSFVSMFALSFLAVFREGAETILFYVGIVPRITTANFLIGIASAVAVLVIIAVAMTKASHYIKPHRIFFILTWLIYALAFKMLGVSVHALQLTNMMSNHLISGFPTIDWAGIYPSWEVLIPQLIFIAIIVFVTVKQHGKK</sequence>
<evidence type="ECO:0000256" key="1">
    <source>
        <dbReference type="ARBA" id="ARBA00004141"/>
    </source>
</evidence>
<evidence type="ECO:0000313" key="8">
    <source>
        <dbReference type="Proteomes" id="UP000006983"/>
    </source>
</evidence>
<dbReference type="PANTHER" id="PTHR31632">
    <property type="entry name" value="IRON TRANSPORTER FTH1"/>
    <property type="match status" value="1"/>
</dbReference>
<organism evidence="7 8">
    <name type="scientific">Streptococcus salivarius K12</name>
    <dbReference type="NCBI Taxonomy" id="1200793"/>
    <lineage>
        <taxon>Bacteria</taxon>
        <taxon>Bacillati</taxon>
        <taxon>Bacillota</taxon>
        <taxon>Bacilli</taxon>
        <taxon>Lactobacillales</taxon>
        <taxon>Streptococcaceae</taxon>
        <taxon>Streptococcus</taxon>
    </lineage>
</organism>
<feature type="transmembrane region" description="Helical" evidence="6">
    <location>
        <begin position="471"/>
        <end position="491"/>
    </location>
</feature>
<evidence type="ECO:0000256" key="6">
    <source>
        <dbReference type="SAM" id="Phobius"/>
    </source>
</evidence>
<keyword evidence="3 6" id="KW-0812">Transmembrane</keyword>
<dbReference type="EMBL" id="ALIF01000001">
    <property type="protein sequence ID" value="EJO17108.1"/>
    <property type="molecule type" value="Genomic_DNA"/>
</dbReference>
<feature type="transmembrane region" description="Helical" evidence="6">
    <location>
        <begin position="359"/>
        <end position="381"/>
    </location>
</feature>
<keyword evidence="5 6" id="KW-0472">Membrane</keyword>
<comment type="caution">
    <text evidence="7">The sequence shown here is derived from an EMBL/GenBank/DDBJ whole genome shotgun (WGS) entry which is preliminary data.</text>
</comment>
<dbReference type="GO" id="GO:0015093">
    <property type="term" value="F:ferrous iron transmembrane transporter activity"/>
    <property type="evidence" value="ECO:0007669"/>
    <property type="project" value="TreeGrafter"/>
</dbReference>
<comment type="similarity">
    <text evidence="2">Belongs to the oxidase-dependent Fe transporter (OFeT) (TC 9.A.10.1) family.</text>
</comment>
<gene>
    <name evidence="7" type="ORF">RSSL_01031</name>
</gene>
<accession>J7TYG2</accession>
<dbReference type="Proteomes" id="UP000006983">
    <property type="component" value="Unassembled WGS sequence"/>
</dbReference>
<dbReference type="AlphaFoldDB" id="J7TYG2"/>
<reference evidence="7 8" key="1">
    <citation type="journal article" date="2012" name="J. Bacteriol.">
        <title>Genome Sequence of the Lantibiotic Bacteriocin Producer Streptococcus salivarius Strain K12.</title>
        <authorList>
            <person name="Barretto C."/>
            <person name="Alvarez-Martin P."/>
            <person name="Foata F."/>
            <person name="Renault P."/>
            <person name="Berger B."/>
        </authorList>
    </citation>
    <scope>NUCLEOTIDE SEQUENCE [LARGE SCALE GENOMIC DNA]</scope>
    <source>
        <strain evidence="7 8">K12</strain>
    </source>
</reference>
<feature type="transmembrane region" description="Helical" evidence="6">
    <location>
        <begin position="326"/>
        <end position="347"/>
    </location>
</feature>
<dbReference type="GO" id="GO:0033573">
    <property type="term" value="C:high-affinity iron permease complex"/>
    <property type="evidence" value="ECO:0007669"/>
    <property type="project" value="InterPro"/>
</dbReference>
<evidence type="ECO:0000256" key="5">
    <source>
        <dbReference type="ARBA" id="ARBA00023136"/>
    </source>
</evidence>
<dbReference type="InterPro" id="IPR004923">
    <property type="entry name" value="FTR1/Fip1/EfeU"/>
</dbReference>
<feature type="transmembrane region" description="Helical" evidence="6">
    <location>
        <begin position="393"/>
        <end position="413"/>
    </location>
</feature>
<evidence type="ECO:0000313" key="7">
    <source>
        <dbReference type="EMBL" id="EJO17108.1"/>
    </source>
</evidence>
<feature type="transmembrane region" description="Helical" evidence="6">
    <location>
        <begin position="433"/>
        <end position="451"/>
    </location>
</feature>
<name>J7TYG2_STRSL</name>
<keyword evidence="4 6" id="KW-1133">Transmembrane helix</keyword>
<evidence type="ECO:0000256" key="2">
    <source>
        <dbReference type="ARBA" id="ARBA00008333"/>
    </source>
</evidence>
<dbReference type="PATRIC" id="fig|1200793.3.peg.994"/>
<comment type="subcellular location">
    <subcellularLocation>
        <location evidence="1">Membrane</location>
        <topology evidence="1">Multi-pass membrane protein</topology>
    </subcellularLocation>
</comment>
<protein>
    <submittedName>
        <fullName evidence="7">High-affinity iron permease</fullName>
    </submittedName>
</protein>